<evidence type="ECO:0000256" key="5">
    <source>
        <dbReference type="ARBA" id="ARBA00022448"/>
    </source>
</evidence>
<comment type="function">
    <text evidence="14">Component of the nuclear pore complex (NPC), which plays a key role in de novo assembly and insertion of NPC in the nuclear envelope. Required for NPC and nuclear envelope assembly, possibly by forming a link between the nuclear envelope membrane and soluble nucleoporins, thereby anchoring the NPC in the membrane.</text>
</comment>
<reference evidence="17" key="1">
    <citation type="submission" date="2019-06" db="EMBL/GenBank/DDBJ databases">
        <authorList>
            <consortium name="Wellcome Sanger Institute Data Sharing"/>
        </authorList>
    </citation>
    <scope>NUCLEOTIDE SEQUENCE [LARGE SCALE GENOMIC DNA]</scope>
</reference>
<evidence type="ECO:0000256" key="13">
    <source>
        <dbReference type="ARBA" id="ARBA00023242"/>
    </source>
</evidence>
<evidence type="ECO:0000256" key="6">
    <source>
        <dbReference type="ARBA" id="ARBA00022692"/>
    </source>
</evidence>
<dbReference type="GO" id="GO:0006999">
    <property type="term" value="P:nuclear pore organization"/>
    <property type="evidence" value="ECO:0007669"/>
    <property type="project" value="TreeGrafter"/>
</dbReference>
<dbReference type="AlphaFoldDB" id="A0A668AQT8"/>
<organism evidence="17 18">
    <name type="scientific">Myripristis murdjan</name>
    <name type="common">pinecone soldierfish</name>
    <dbReference type="NCBI Taxonomy" id="586833"/>
    <lineage>
        <taxon>Eukaryota</taxon>
        <taxon>Metazoa</taxon>
        <taxon>Chordata</taxon>
        <taxon>Craniata</taxon>
        <taxon>Vertebrata</taxon>
        <taxon>Euteleostomi</taxon>
        <taxon>Actinopterygii</taxon>
        <taxon>Neopterygii</taxon>
        <taxon>Teleostei</taxon>
        <taxon>Neoteleostei</taxon>
        <taxon>Acanthomorphata</taxon>
        <taxon>Holocentriformes</taxon>
        <taxon>Holocentridae</taxon>
        <taxon>Myripristis</taxon>
    </lineage>
</organism>
<dbReference type="InterPro" id="IPR019049">
    <property type="entry name" value="Nucleoporin_prot_Ndc1/Nup"/>
</dbReference>
<dbReference type="FunCoup" id="A0A668AQT8">
    <property type="interactions" value="869"/>
</dbReference>
<evidence type="ECO:0000256" key="14">
    <source>
        <dbReference type="ARBA" id="ARBA00025441"/>
    </source>
</evidence>
<evidence type="ECO:0000313" key="18">
    <source>
        <dbReference type="Proteomes" id="UP000472263"/>
    </source>
</evidence>
<keyword evidence="10" id="KW-0811">Translocation</keyword>
<feature type="transmembrane region" description="Helical" evidence="16">
    <location>
        <begin position="139"/>
        <end position="158"/>
    </location>
</feature>
<dbReference type="PANTHER" id="PTHR13269:SF6">
    <property type="entry name" value="NUCLEOPORIN NDC1"/>
    <property type="match status" value="1"/>
</dbReference>
<dbReference type="Pfam" id="PF09531">
    <property type="entry name" value="Ndc1_Nup"/>
    <property type="match status" value="1"/>
</dbReference>
<dbReference type="Ensembl" id="ENSMMDT00005051738.1">
    <property type="protein sequence ID" value="ENSMMDP00005050739.1"/>
    <property type="gene ID" value="ENSMMDG00005022954.1"/>
</dbReference>
<evidence type="ECO:0000256" key="1">
    <source>
        <dbReference type="ARBA" id="ARBA00004232"/>
    </source>
</evidence>
<keyword evidence="7" id="KW-0509">mRNA transport</keyword>
<evidence type="ECO:0000256" key="2">
    <source>
        <dbReference type="ARBA" id="ARBA00004567"/>
    </source>
</evidence>
<dbReference type="GO" id="GO:0031965">
    <property type="term" value="C:nuclear membrane"/>
    <property type="evidence" value="ECO:0007669"/>
    <property type="project" value="UniProtKB-SubCell"/>
</dbReference>
<name>A0A668AQT8_9TELE</name>
<evidence type="ECO:0000256" key="16">
    <source>
        <dbReference type="SAM" id="Phobius"/>
    </source>
</evidence>
<proteinExistence type="inferred from homology"/>
<sequence length="701" mass="78438">MLIFCATLTVRYWHQAVRWTVFHRGSSQRSFKCMWRVICWRAAASVAWAVLLLPPSIAVFVIISRVSLLHPIQWISECVSLLTSATAIFSFILLCGVVLIVGFLNLEYYTVIPSIACSKIALLGQLLHPRQFVSSLVHCILGVIVAWCCAVTIGGRYQTLGYPCTQADGSPQLCLNEYQVILLLAGAFVGYCHSVLGVIHNMNYVSFHTVQQYKYLRFKGSLPLVVKCSAIQALYSVRNYLVVYFFLGYVPRTWICKTLNLQLNRLVCSLHPLDTIAGLLDFSLLYHLWISGTFLLFTWYITLLLFRIFVTEVCFPVQSSFTEDVHQCLPKVLTGQQPAILKFLALHDLALLSQHSPSRRSEVFSLSQPGGHPHNWNAISQECLSLLADLTQRLVAHHDTVATNGRAKSLSTGSDKKSLSSESSGTILLSSQDVMTPRPSVLIKTPASVFLRSSVGSPLTVPFTPDLDSPFSSPALRRLAGPVEQCSPWHGTVQSPHIMRRGPKLWSTSTGERGLQNKTEHVIPIVDPCAIWANEFSKAEQLKFVCFFTLNCPIQVKNFLAKRVLIMYLLNKLPEASSQALFADTQSHIWALEGLSYLVKASFSEDQFGVVQTTLPSILSSMLVLQEAVDRHFKLPHASSKPVRSTSSMEDSSYKTLRFALRATLKTAIYRITTTFGEHLNAVQMSAEHQKRLQQFLEYKE</sequence>
<comment type="similarity">
    <text evidence="3">Belongs to the NDC1 family.</text>
</comment>
<dbReference type="GeneTree" id="ENSGT00390000014590"/>
<evidence type="ECO:0000256" key="7">
    <source>
        <dbReference type="ARBA" id="ARBA00022816"/>
    </source>
</evidence>
<dbReference type="GO" id="GO:0070762">
    <property type="term" value="C:nuclear pore transmembrane ring"/>
    <property type="evidence" value="ECO:0007669"/>
    <property type="project" value="TreeGrafter"/>
</dbReference>
<dbReference type="GO" id="GO:0030674">
    <property type="term" value="F:protein-macromolecule adaptor activity"/>
    <property type="evidence" value="ECO:0007669"/>
    <property type="project" value="TreeGrafter"/>
</dbReference>
<accession>A0A668AQT8</accession>
<evidence type="ECO:0000256" key="10">
    <source>
        <dbReference type="ARBA" id="ARBA00023010"/>
    </source>
</evidence>
<reference evidence="17" key="3">
    <citation type="submission" date="2025-09" db="UniProtKB">
        <authorList>
            <consortium name="Ensembl"/>
        </authorList>
    </citation>
    <scope>IDENTIFICATION</scope>
</reference>
<evidence type="ECO:0000256" key="8">
    <source>
        <dbReference type="ARBA" id="ARBA00022927"/>
    </source>
</evidence>
<evidence type="ECO:0000313" key="17">
    <source>
        <dbReference type="Ensembl" id="ENSMMDP00005050739.1"/>
    </source>
</evidence>
<evidence type="ECO:0000256" key="9">
    <source>
        <dbReference type="ARBA" id="ARBA00022989"/>
    </source>
</evidence>
<dbReference type="GO" id="GO:0015031">
    <property type="term" value="P:protein transport"/>
    <property type="evidence" value="ECO:0007669"/>
    <property type="project" value="UniProtKB-KW"/>
</dbReference>
<keyword evidence="18" id="KW-1185">Reference proteome</keyword>
<evidence type="ECO:0000256" key="4">
    <source>
        <dbReference type="ARBA" id="ARBA00017534"/>
    </source>
</evidence>
<keyword evidence="6 16" id="KW-0812">Transmembrane</keyword>
<evidence type="ECO:0000256" key="12">
    <source>
        <dbReference type="ARBA" id="ARBA00023136"/>
    </source>
</evidence>
<evidence type="ECO:0000256" key="11">
    <source>
        <dbReference type="ARBA" id="ARBA00023132"/>
    </source>
</evidence>
<keyword evidence="9 16" id="KW-1133">Transmembrane helix</keyword>
<dbReference type="PANTHER" id="PTHR13269">
    <property type="entry name" value="NUCLEOPORIN NDC1"/>
    <property type="match status" value="1"/>
</dbReference>
<keyword evidence="8" id="KW-0653">Protein transport</keyword>
<evidence type="ECO:0000256" key="15">
    <source>
        <dbReference type="ARBA" id="ARBA00031201"/>
    </source>
</evidence>
<dbReference type="Proteomes" id="UP000472263">
    <property type="component" value="Chromosome 17"/>
</dbReference>
<comment type="subcellular location">
    <subcellularLocation>
        <location evidence="1">Nucleus membrane</location>
        <topology evidence="1">Multi-pass membrane protein</topology>
    </subcellularLocation>
    <subcellularLocation>
        <location evidence="2">Nucleus</location>
        <location evidence="2">Nuclear pore complex</location>
    </subcellularLocation>
</comment>
<dbReference type="GO" id="GO:0051028">
    <property type="term" value="P:mRNA transport"/>
    <property type="evidence" value="ECO:0007669"/>
    <property type="project" value="UniProtKB-KW"/>
</dbReference>
<feature type="transmembrane region" description="Helical" evidence="16">
    <location>
        <begin position="42"/>
        <end position="66"/>
    </location>
</feature>
<evidence type="ECO:0000256" key="3">
    <source>
        <dbReference type="ARBA" id="ARBA00005760"/>
    </source>
</evidence>
<dbReference type="InParanoid" id="A0A668AQT8"/>
<keyword evidence="13" id="KW-0539">Nucleus</keyword>
<keyword evidence="5" id="KW-0813">Transport</keyword>
<feature type="transmembrane region" description="Helical" evidence="16">
    <location>
        <begin position="178"/>
        <end position="199"/>
    </location>
</feature>
<keyword evidence="11" id="KW-0906">Nuclear pore complex</keyword>
<protein>
    <recommendedName>
        <fullName evidence="4">Nucleoporin NDC1</fullName>
    </recommendedName>
    <alternativeName>
        <fullName evidence="15">Transmembrane protein 48</fullName>
    </alternativeName>
</protein>
<reference evidence="17" key="2">
    <citation type="submission" date="2025-08" db="UniProtKB">
        <authorList>
            <consortium name="Ensembl"/>
        </authorList>
    </citation>
    <scope>IDENTIFICATION</scope>
</reference>
<feature type="transmembrane region" description="Helical" evidence="16">
    <location>
        <begin position="78"/>
        <end position="102"/>
    </location>
</feature>
<feature type="transmembrane region" description="Helical" evidence="16">
    <location>
        <begin position="288"/>
        <end position="310"/>
    </location>
</feature>
<gene>
    <name evidence="17" type="primary">NDC1</name>
    <name evidence="17" type="synonym">ndc1</name>
</gene>
<keyword evidence="12 16" id="KW-0472">Membrane</keyword>